<sequence length="138" mass="14144">MSTGWLARMQPGVYALPAVAGDRRLRVEAAVRSCGGVVSHRSALALWELAPPGGPVHLTVGHTRSGRGTPGVVLHRTRSLEDSVRRIDGLPVSCPERAVVDAWGNPAGLTRADVRAAAPTPPAGRGGGGLAQSGECAS</sequence>
<dbReference type="RefSeq" id="WP_139245979.1">
    <property type="nucleotide sequence ID" value="NZ_FPBA01000021.1"/>
</dbReference>
<gene>
    <name evidence="2" type="ORF">SAMN05660657_04442</name>
</gene>
<reference evidence="3" key="1">
    <citation type="submission" date="2016-10" db="EMBL/GenBank/DDBJ databases">
        <authorList>
            <person name="Varghese N."/>
            <person name="Submissions S."/>
        </authorList>
    </citation>
    <scope>NUCLEOTIDE SEQUENCE [LARGE SCALE GENOMIC DNA]</scope>
    <source>
        <strain evidence="3">DSM 46136</strain>
    </source>
</reference>
<dbReference type="EMBL" id="FPBA01000021">
    <property type="protein sequence ID" value="SFT98468.1"/>
    <property type="molecule type" value="Genomic_DNA"/>
</dbReference>
<name>A0A1I7CGB6_9ACTN</name>
<dbReference type="Proteomes" id="UP000199546">
    <property type="component" value="Unassembled WGS sequence"/>
</dbReference>
<evidence type="ECO:0000313" key="3">
    <source>
        <dbReference type="Proteomes" id="UP000199546"/>
    </source>
</evidence>
<proteinExistence type="predicted"/>
<evidence type="ECO:0000256" key="1">
    <source>
        <dbReference type="SAM" id="MobiDB-lite"/>
    </source>
</evidence>
<dbReference type="STRING" id="1296565.SAMN05660657_04442"/>
<dbReference type="OrthoDB" id="3771067at2"/>
<protein>
    <submittedName>
        <fullName evidence="2">Transcriptional regulator, AbiEi antitoxin, Type IV TA system</fullName>
    </submittedName>
</protein>
<organism evidence="2 3">
    <name type="scientific">Geodermatophilus amargosae</name>
    <dbReference type="NCBI Taxonomy" id="1296565"/>
    <lineage>
        <taxon>Bacteria</taxon>
        <taxon>Bacillati</taxon>
        <taxon>Actinomycetota</taxon>
        <taxon>Actinomycetes</taxon>
        <taxon>Geodermatophilales</taxon>
        <taxon>Geodermatophilaceae</taxon>
        <taxon>Geodermatophilus</taxon>
    </lineage>
</organism>
<dbReference type="AlphaFoldDB" id="A0A1I7CGB6"/>
<evidence type="ECO:0000313" key="2">
    <source>
        <dbReference type="EMBL" id="SFT98468.1"/>
    </source>
</evidence>
<feature type="region of interest" description="Disordered" evidence="1">
    <location>
        <begin position="116"/>
        <end position="138"/>
    </location>
</feature>
<accession>A0A1I7CGB6</accession>
<keyword evidence="3" id="KW-1185">Reference proteome</keyword>